<dbReference type="OrthoDB" id="6146839at2759"/>
<feature type="domain" description="PiggyBac transposable element-derived protein" evidence="3">
    <location>
        <begin position="279"/>
        <end position="622"/>
    </location>
</feature>
<feature type="region of interest" description="Disordered" evidence="1">
    <location>
        <begin position="195"/>
        <end position="234"/>
    </location>
</feature>
<dbReference type="EMBL" id="CAKOFQ010006663">
    <property type="protein sequence ID" value="CAH1956042.1"/>
    <property type="molecule type" value="Genomic_DNA"/>
</dbReference>
<dbReference type="AlphaFoldDB" id="A0A9P0NU01"/>
<evidence type="ECO:0000259" key="3">
    <source>
        <dbReference type="Pfam" id="PF13843"/>
    </source>
</evidence>
<gene>
    <name evidence="4" type="ORF">ACAOBT_LOCUS1389</name>
</gene>
<dbReference type="InterPro" id="IPR032718">
    <property type="entry name" value="PGBD4_Znf_C"/>
</dbReference>
<evidence type="ECO:0000259" key="2">
    <source>
        <dbReference type="Pfam" id="PF13842"/>
    </source>
</evidence>
<comment type="caution">
    <text evidence="4">The sequence shown here is derived from an EMBL/GenBank/DDBJ whole genome shotgun (WGS) entry which is preliminary data.</text>
</comment>
<evidence type="ECO:0000313" key="4">
    <source>
        <dbReference type="EMBL" id="CAH1956042.1"/>
    </source>
</evidence>
<feature type="domain" description="PiggyBac transposable element-derived protein 4 C-terminal zinc-finger" evidence="2">
    <location>
        <begin position="685"/>
        <end position="725"/>
    </location>
</feature>
<feature type="region of interest" description="Disordered" evidence="1">
    <location>
        <begin position="160"/>
        <end position="179"/>
    </location>
</feature>
<dbReference type="Pfam" id="PF13842">
    <property type="entry name" value="zf-Tnp_2"/>
    <property type="match status" value="1"/>
</dbReference>
<keyword evidence="5" id="KW-1185">Reference proteome</keyword>
<dbReference type="Proteomes" id="UP001152888">
    <property type="component" value="Unassembled WGS sequence"/>
</dbReference>
<evidence type="ECO:0000256" key="1">
    <source>
        <dbReference type="SAM" id="MobiDB-lite"/>
    </source>
</evidence>
<organism evidence="4 5">
    <name type="scientific">Acanthoscelides obtectus</name>
    <name type="common">Bean weevil</name>
    <name type="synonym">Bruchus obtectus</name>
    <dbReference type="NCBI Taxonomy" id="200917"/>
    <lineage>
        <taxon>Eukaryota</taxon>
        <taxon>Metazoa</taxon>
        <taxon>Ecdysozoa</taxon>
        <taxon>Arthropoda</taxon>
        <taxon>Hexapoda</taxon>
        <taxon>Insecta</taxon>
        <taxon>Pterygota</taxon>
        <taxon>Neoptera</taxon>
        <taxon>Endopterygota</taxon>
        <taxon>Coleoptera</taxon>
        <taxon>Polyphaga</taxon>
        <taxon>Cucujiformia</taxon>
        <taxon>Chrysomeloidea</taxon>
        <taxon>Chrysomelidae</taxon>
        <taxon>Bruchinae</taxon>
        <taxon>Bruchini</taxon>
        <taxon>Acanthoscelides</taxon>
    </lineage>
</organism>
<sequence>MVGLTTDGAPAMLQMRDKELAEMMSDIKAFIIKLEFWKKILIESDTRHFPVLSEKISQNPLEPYDSKYHVEIVSNLKDDFKNRFKDFNEIAIVSPFMEIDTQKSANSITQSFSEDRNEFCKAMDHLNTRNSPSDISGLQCDPDELSNFFIDGVPSSGISSGVDASQYASDRKTLNPPKTSMLDADIYLSDVSEEDPFLDSGSEYCPSSEDSESDLDELEPENEQENQQEEVGNVGDNITHQTVLEIIWTKNEFLPKIHEFDTTNSGVKDQNLDENSKEVDYFLSLFTENIVDVILDETNNYARQQNAKNWKHLERSEFYVFLALTLLMPRNKKVNLKEYWSQNHLLLSPAFSKHMSRDRYFQLQRYLHFSNNEIAPPGNRLFKVENVLNIMKENFQSQFYPFQNLVIDESMILFKGRLSFKQYIKTKKHRFGIKLYVLCDCETGIVLDFIIYCGKDTNIKAEDKNNLGTVGAVVAKLLEPYLNKGHSLYTDNFYTSPTLSTFLLQHKTNSCGTVRQNRKHMPVGDTDWRSSKNLLAIKWKDRRDVVMLTSMHENRMVTLPKINRSTYENVIKPLCVLEYNRQMGAVDRSDMMLSSVDCTRKCLKWYKKLFLHSINITLLNAHAMFSTRHTKKTSFANFHLAVIAQLIERYGIVKSIHCDLGNARLQNRHFPVSVPRKPGSTKVGSRRCWVCSHTKQKQAKRKESSYMCPECDVGLCVVPCFKIYHTEATF</sequence>
<dbReference type="InterPro" id="IPR029526">
    <property type="entry name" value="PGBD"/>
</dbReference>
<feature type="compositionally biased region" description="Acidic residues" evidence="1">
    <location>
        <begin position="209"/>
        <end position="228"/>
    </location>
</feature>
<proteinExistence type="predicted"/>
<dbReference type="PANTHER" id="PTHR46599:SF3">
    <property type="entry name" value="PIGGYBAC TRANSPOSABLE ELEMENT-DERIVED PROTEIN 4"/>
    <property type="match status" value="1"/>
</dbReference>
<evidence type="ECO:0008006" key="6">
    <source>
        <dbReference type="Google" id="ProtNLM"/>
    </source>
</evidence>
<dbReference type="CDD" id="cd23020">
    <property type="entry name" value="zf-HIT"/>
    <property type="match status" value="1"/>
</dbReference>
<dbReference type="Pfam" id="PF13843">
    <property type="entry name" value="DDE_Tnp_1_7"/>
    <property type="match status" value="1"/>
</dbReference>
<accession>A0A9P0NU01</accession>
<dbReference type="PANTHER" id="PTHR46599">
    <property type="entry name" value="PIGGYBAC TRANSPOSABLE ELEMENT-DERIVED PROTEIN 4"/>
    <property type="match status" value="1"/>
</dbReference>
<protein>
    <recommendedName>
        <fullName evidence="6">PiggyBac transposable element-derived protein 4</fullName>
    </recommendedName>
</protein>
<name>A0A9P0NU01_ACAOB</name>
<evidence type="ECO:0000313" key="5">
    <source>
        <dbReference type="Proteomes" id="UP001152888"/>
    </source>
</evidence>
<reference evidence="4" key="1">
    <citation type="submission" date="2022-03" db="EMBL/GenBank/DDBJ databases">
        <authorList>
            <person name="Sayadi A."/>
        </authorList>
    </citation>
    <scope>NUCLEOTIDE SEQUENCE</scope>
</reference>